<comment type="caution">
    <text evidence="10">The sequence shown here is derived from an EMBL/GenBank/DDBJ whole genome shotgun (WGS) entry which is preliminary data.</text>
</comment>
<evidence type="ECO:0000256" key="5">
    <source>
        <dbReference type="ARBA" id="ARBA00023163"/>
    </source>
</evidence>
<dbReference type="GO" id="GO:0000976">
    <property type="term" value="F:transcription cis-regulatory region binding"/>
    <property type="evidence" value="ECO:0007669"/>
    <property type="project" value="TreeGrafter"/>
</dbReference>
<organism evidence="10 11">
    <name type="scientific">Dialister invisus</name>
    <dbReference type="NCBI Taxonomy" id="218538"/>
    <lineage>
        <taxon>Bacteria</taxon>
        <taxon>Bacillati</taxon>
        <taxon>Bacillota</taxon>
        <taxon>Negativicutes</taxon>
        <taxon>Veillonellales</taxon>
        <taxon>Veillonellaceae</taxon>
        <taxon>Dialister</taxon>
    </lineage>
</organism>
<evidence type="ECO:0000313" key="10">
    <source>
        <dbReference type="EMBL" id="MBF1129934.1"/>
    </source>
</evidence>
<dbReference type="PANTHER" id="PTHR48111:SF26">
    <property type="entry name" value="STAGE 0 SPORULATION PROTEIN A HOMOLOG"/>
    <property type="match status" value="1"/>
</dbReference>
<keyword evidence="2" id="KW-0902">Two-component regulatory system</keyword>
<reference evidence="10" key="1">
    <citation type="submission" date="2020-04" db="EMBL/GenBank/DDBJ databases">
        <title>Deep metagenomics examines the oral microbiome during advanced dental caries in children, revealing novel taxa and co-occurrences with host molecules.</title>
        <authorList>
            <person name="Baker J.L."/>
            <person name="Morton J.T."/>
            <person name="Dinis M."/>
            <person name="Alvarez R."/>
            <person name="Tran N.C."/>
            <person name="Knight R."/>
            <person name="Edlund A."/>
        </authorList>
    </citation>
    <scope>NUCLEOTIDE SEQUENCE</scope>
    <source>
        <strain evidence="10">JCVI_32_bin.14</strain>
    </source>
</reference>
<dbReference type="EMBL" id="JABZMK010000070">
    <property type="protein sequence ID" value="MBF1129934.1"/>
    <property type="molecule type" value="Genomic_DNA"/>
</dbReference>
<dbReference type="InterPro" id="IPR039420">
    <property type="entry name" value="WalR-like"/>
</dbReference>
<dbReference type="Proteomes" id="UP000757890">
    <property type="component" value="Unassembled WGS sequence"/>
</dbReference>
<protein>
    <submittedName>
        <fullName evidence="10">Response regulator transcription factor</fullName>
    </submittedName>
</protein>
<evidence type="ECO:0000259" key="8">
    <source>
        <dbReference type="PROSITE" id="PS50110"/>
    </source>
</evidence>
<dbReference type="Gene3D" id="1.10.10.10">
    <property type="entry name" value="Winged helix-like DNA-binding domain superfamily/Winged helix DNA-binding domain"/>
    <property type="match status" value="1"/>
</dbReference>
<keyword evidence="3" id="KW-0805">Transcription regulation</keyword>
<dbReference type="GO" id="GO:0005829">
    <property type="term" value="C:cytosol"/>
    <property type="evidence" value="ECO:0007669"/>
    <property type="project" value="TreeGrafter"/>
</dbReference>
<sequence>MKKILIIEDDSAIAEIEKDYLTLSGLDAAIITDGKKGLEEAQSGLYDLILLDLMLPGTDGFSICRMLREQLDIPILIVSARRDDIDKIRSLGFGADDYIEKPFSPAVLAARVKSQLARYERLKGTAKENTGIITIGDITLNPSTRIVTVRGENKLLPNKEFQLLEFLMINADIVFSRETIYNRIWGMESFGNTSTVPVHINRIRDAIEKDPANPQHILTIWGVGYKFRP</sequence>
<feature type="modified residue" description="4-aspartylphosphate" evidence="6">
    <location>
        <position position="52"/>
    </location>
</feature>
<dbReference type="PROSITE" id="PS50110">
    <property type="entry name" value="RESPONSE_REGULATORY"/>
    <property type="match status" value="1"/>
</dbReference>
<evidence type="ECO:0000256" key="3">
    <source>
        <dbReference type="ARBA" id="ARBA00023015"/>
    </source>
</evidence>
<dbReference type="PROSITE" id="PS51755">
    <property type="entry name" value="OMPR_PHOB"/>
    <property type="match status" value="1"/>
</dbReference>
<dbReference type="InterPro" id="IPR016032">
    <property type="entry name" value="Sig_transdc_resp-reg_C-effctor"/>
</dbReference>
<feature type="domain" description="Response regulatory" evidence="8">
    <location>
        <begin position="3"/>
        <end position="116"/>
    </location>
</feature>
<evidence type="ECO:0000256" key="7">
    <source>
        <dbReference type="PROSITE-ProRule" id="PRU01091"/>
    </source>
</evidence>
<evidence type="ECO:0000256" key="1">
    <source>
        <dbReference type="ARBA" id="ARBA00022553"/>
    </source>
</evidence>
<dbReference type="GO" id="GO:0032993">
    <property type="term" value="C:protein-DNA complex"/>
    <property type="evidence" value="ECO:0007669"/>
    <property type="project" value="TreeGrafter"/>
</dbReference>
<dbReference type="SMART" id="SM00448">
    <property type="entry name" value="REC"/>
    <property type="match status" value="1"/>
</dbReference>
<gene>
    <name evidence="10" type="ORF">HXL70_07840</name>
</gene>
<evidence type="ECO:0000256" key="4">
    <source>
        <dbReference type="ARBA" id="ARBA00023125"/>
    </source>
</evidence>
<evidence type="ECO:0000259" key="9">
    <source>
        <dbReference type="PROSITE" id="PS51755"/>
    </source>
</evidence>
<dbReference type="SUPFAM" id="SSF46894">
    <property type="entry name" value="C-terminal effector domain of the bipartite response regulators"/>
    <property type="match status" value="1"/>
</dbReference>
<accession>A0A930B6N7</accession>
<dbReference type="Gene3D" id="3.40.50.2300">
    <property type="match status" value="1"/>
</dbReference>
<dbReference type="InterPro" id="IPR001867">
    <property type="entry name" value="OmpR/PhoB-type_DNA-bd"/>
</dbReference>
<keyword evidence="4 7" id="KW-0238">DNA-binding</keyword>
<dbReference type="PANTHER" id="PTHR48111">
    <property type="entry name" value="REGULATOR OF RPOS"/>
    <property type="match status" value="1"/>
</dbReference>
<feature type="DNA-binding region" description="OmpR/PhoB-type" evidence="7">
    <location>
        <begin position="130"/>
        <end position="229"/>
    </location>
</feature>
<evidence type="ECO:0000256" key="2">
    <source>
        <dbReference type="ARBA" id="ARBA00023012"/>
    </source>
</evidence>
<dbReference type="GO" id="GO:0006355">
    <property type="term" value="P:regulation of DNA-templated transcription"/>
    <property type="evidence" value="ECO:0007669"/>
    <property type="project" value="InterPro"/>
</dbReference>
<dbReference type="Pfam" id="PF00486">
    <property type="entry name" value="Trans_reg_C"/>
    <property type="match status" value="1"/>
</dbReference>
<dbReference type="FunFam" id="3.40.50.2300:FF:000001">
    <property type="entry name" value="DNA-binding response regulator PhoB"/>
    <property type="match status" value="1"/>
</dbReference>
<dbReference type="CDD" id="cd17574">
    <property type="entry name" value="REC_OmpR"/>
    <property type="match status" value="1"/>
</dbReference>
<keyword evidence="5" id="KW-0804">Transcription</keyword>
<evidence type="ECO:0000313" key="11">
    <source>
        <dbReference type="Proteomes" id="UP000757890"/>
    </source>
</evidence>
<dbReference type="InterPro" id="IPR036388">
    <property type="entry name" value="WH-like_DNA-bd_sf"/>
</dbReference>
<dbReference type="CDD" id="cd00383">
    <property type="entry name" value="trans_reg_C"/>
    <property type="match status" value="1"/>
</dbReference>
<dbReference type="FunFam" id="1.10.10.10:FF:000018">
    <property type="entry name" value="DNA-binding response regulator ResD"/>
    <property type="match status" value="1"/>
</dbReference>
<dbReference type="GO" id="GO:0000156">
    <property type="term" value="F:phosphorelay response regulator activity"/>
    <property type="evidence" value="ECO:0007669"/>
    <property type="project" value="TreeGrafter"/>
</dbReference>
<name>A0A930B6N7_9FIRM</name>
<dbReference type="InterPro" id="IPR011006">
    <property type="entry name" value="CheY-like_superfamily"/>
</dbReference>
<dbReference type="Pfam" id="PF00072">
    <property type="entry name" value="Response_reg"/>
    <property type="match status" value="1"/>
</dbReference>
<dbReference type="AlphaFoldDB" id="A0A930B6N7"/>
<dbReference type="SUPFAM" id="SSF52172">
    <property type="entry name" value="CheY-like"/>
    <property type="match status" value="1"/>
</dbReference>
<feature type="domain" description="OmpR/PhoB-type" evidence="9">
    <location>
        <begin position="130"/>
        <end position="229"/>
    </location>
</feature>
<evidence type="ECO:0000256" key="6">
    <source>
        <dbReference type="PROSITE-ProRule" id="PRU00169"/>
    </source>
</evidence>
<proteinExistence type="predicted"/>
<dbReference type="Gene3D" id="6.10.250.690">
    <property type="match status" value="1"/>
</dbReference>
<dbReference type="SMART" id="SM00862">
    <property type="entry name" value="Trans_reg_C"/>
    <property type="match status" value="1"/>
</dbReference>
<dbReference type="InterPro" id="IPR001789">
    <property type="entry name" value="Sig_transdc_resp-reg_receiver"/>
</dbReference>
<keyword evidence="1 6" id="KW-0597">Phosphoprotein</keyword>